<evidence type="ECO:0000256" key="3">
    <source>
        <dbReference type="ARBA" id="ARBA00006171"/>
    </source>
</evidence>
<gene>
    <name evidence="5" type="ORF">E0W69_008650</name>
</gene>
<dbReference type="Gene3D" id="3.40.50.1000">
    <property type="entry name" value="HAD superfamily/HAD-like"/>
    <property type="match status" value="1"/>
</dbReference>
<comment type="catalytic activity">
    <reaction evidence="1">
        <text>2-phosphoglycolate + H2O = glycolate + phosphate</text>
        <dbReference type="Rhea" id="RHEA:14369"/>
        <dbReference type="ChEBI" id="CHEBI:15377"/>
        <dbReference type="ChEBI" id="CHEBI:29805"/>
        <dbReference type="ChEBI" id="CHEBI:43474"/>
        <dbReference type="ChEBI" id="CHEBI:58033"/>
        <dbReference type="EC" id="3.1.3.18"/>
    </reaction>
</comment>
<evidence type="ECO:0000313" key="6">
    <source>
        <dbReference type="Proteomes" id="UP000292424"/>
    </source>
</evidence>
<dbReference type="GO" id="GO:0006281">
    <property type="term" value="P:DNA repair"/>
    <property type="evidence" value="ECO:0007669"/>
    <property type="project" value="TreeGrafter"/>
</dbReference>
<dbReference type="EMBL" id="CP044016">
    <property type="protein sequence ID" value="QES88717.1"/>
    <property type="molecule type" value="Genomic_DNA"/>
</dbReference>
<organism evidence="5 6">
    <name type="scientific">Rhizosphaericola mali</name>
    <dbReference type="NCBI Taxonomy" id="2545455"/>
    <lineage>
        <taxon>Bacteria</taxon>
        <taxon>Pseudomonadati</taxon>
        <taxon>Bacteroidota</taxon>
        <taxon>Chitinophagia</taxon>
        <taxon>Chitinophagales</taxon>
        <taxon>Chitinophagaceae</taxon>
        <taxon>Rhizosphaericola</taxon>
    </lineage>
</organism>
<comment type="pathway">
    <text evidence="2">Organic acid metabolism; glycolate biosynthesis; glycolate from 2-phosphoglycolate: step 1/1.</text>
</comment>
<evidence type="ECO:0000256" key="1">
    <source>
        <dbReference type="ARBA" id="ARBA00000830"/>
    </source>
</evidence>
<keyword evidence="5" id="KW-0378">Hydrolase</keyword>
<keyword evidence="6" id="KW-1185">Reference proteome</keyword>
<dbReference type="SFLD" id="SFLDS00003">
    <property type="entry name" value="Haloacid_Dehalogenase"/>
    <property type="match status" value="1"/>
</dbReference>
<dbReference type="OrthoDB" id="1315649at2"/>
<dbReference type="SFLD" id="SFLDG01129">
    <property type="entry name" value="C1.5:_HAD__Beta-PGM__Phosphata"/>
    <property type="match status" value="1"/>
</dbReference>
<proteinExistence type="inferred from homology"/>
<dbReference type="Gene3D" id="1.10.150.240">
    <property type="entry name" value="Putative phosphatase, domain 2"/>
    <property type="match status" value="1"/>
</dbReference>
<dbReference type="InterPro" id="IPR006439">
    <property type="entry name" value="HAD-SF_hydro_IA"/>
</dbReference>
<name>A0A5P2G0L1_9BACT</name>
<dbReference type="GO" id="GO:0005829">
    <property type="term" value="C:cytosol"/>
    <property type="evidence" value="ECO:0007669"/>
    <property type="project" value="TreeGrafter"/>
</dbReference>
<dbReference type="Pfam" id="PF13419">
    <property type="entry name" value="HAD_2"/>
    <property type="match status" value="1"/>
</dbReference>
<sequence length="214" mass="24441">MNRYKAYIFDFDYTLVDSSLGIVTCFQYALKNAGFSNISDNDIKKTIGKSLEISFSELTHLTDSTKIEHLRKEYILKANECMTNLTFFFPEVKYVLKKLRLEGAKLAIVSNKFKFRIIEFLQKEQMIDIFDSIVGLEDVTNHKPSPDGIYKSINELKVPKEEVLYLGDSVIDAQTAQSSAVNFWAILHGITSKEEITLYQHVGVSETLDAILYL</sequence>
<dbReference type="AlphaFoldDB" id="A0A5P2G0L1"/>
<dbReference type="PANTHER" id="PTHR43434">
    <property type="entry name" value="PHOSPHOGLYCOLATE PHOSPHATASE"/>
    <property type="match status" value="1"/>
</dbReference>
<evidence type="ECO:0000313" key="5">
    <source>
        <dbReference type="EMBL" id="QES88717.1"/>
    </source>
</evidence>
<dbReference type="NCBIfam" id="TIGR01549">
    <property type="entry name" value="HAD-SF-IA-v1"/>
    <property type="match status" value="1"/>
</dbReference>
<dbReference type="InterPro" id="IPR050155">
    <property type="entry name" value="HAD-like_hydrolase_sf"/>
</dbReference>
<dbReference type="InterPro" id="IPR041492">
    <property type="entry name" value="HAD_2"/>
</dbReference>
<evidence type="ECO:0000256" key="2">
    <source>
        <dbReference type="ARBA" id="ARBA00004818"/>
    </source>
</evidence>
<dbReference type="KEGG" id="arac:E0W69_008650"/>
<dbReference type="RefSeq" id="WP_131329685.1">
    <property type="nucleotide sequence ID" value="NZ_CP044016.1"/>
</dbReference>
<dbReference type="InterPro" id="IPR036412">
    <property type="entry name" value="HAD-like_sf"/>
</dbReference>
<dbReference type="InterPro" id="IPR023198">
    <property type="entry name" value="PGP-like_dom2"/>
</dbReference>
<dbReference type="InterPro" id="IPR023214">
    <property type="entry name" value="HAD_sf"/>
</dbReference>
<evidence type="ECO:0000256" key="4">
    <source>
        <dbReference type="ARBA" id="ARBA00013078"/>
    </source>
</evidence>
<dbReference type="SUPFAM" id="SSF56784">
    <property type="entry name" value="HAD-like"/>
    <property type="match status" value="1"/>
</dbReference>
<dbReference type="EC" id="3.1.3.18" evidence="4"/>
<dbReference type="GO" id="GO:0008967">
    <property type="term" value="F:phosphoglycolate phosphatase activity"/>
    <property type="evidence" value="ECO:0007669"/>
    <property type="project" value="UniProtKB-EC"/>
</dbReference>
<protein>
    <recommendedName>
        <fullName evidence="4">phosphoglycolate phosphatase</fullName>
        <ecNumber evidence="4">3.1.3.18</ecNumber>
    </recommendedName>
</protein>
<comment type="similarity">
    <text evidence="3">Belongs to the HAD-like hydrolase superfamily. CbbY/CbbZ/Gph/YieH family.</text>
</comment>
<dbReference type="PANTHER" id="PTHR43434:SF1">
    <property type="entry name" value="PHOSPHOGLYCOLATE PHOSPHATASE"/>
    <property type="match status" value="1"/>
</dbReference>
<accession>A0A5P2G0L1</accession>
<reference evidence="5 6" key="1">
    <citation type="submission" date="2019-09" db="EMBL/GenBank/DDBJ databases">
        <title>Complete genome sequence of Arachidicoccus sp. B3-10 isolated from apple orchard soil.</title>
        <authorList>
            <person name="Kim H.S."/>
            <person name="Han K.-I."/>
            <person name="Suh M.K."/>
            <person name="Lee K.C."/>
            <person name="Eom M.K."/>
            <person name="Kim J.-S."/>
            <person name="Kang S.W."/>
            <person name="Sin Y."/>
            <person name="Lee J.-S."/>
        </authorList>
    </citation>
    <scope>NUCLEOTIDE SEQUENCE [LARGE SCALE GENOMIC DNA]</scope>
    <source>
        <strain evidence="5 6">B3-10</strain>
    </source>
</reference>
<dbReference type="Proteomes" id="UP000292424">
    <property type="component" value="Chromosome"/>
</dbReference>